<evidence type="ECO:0000313" key="2">
    <source>
        <dbReference type="EMBL" id="ADM08227.1"/>
    </source>
</evidence>
<evidence type="ECO:0000313" key="3">
    <source>
        <dbReference type="Proteomes" id="UP000001302"/>
    </source>
</evidence>
<feature type="region of interest" description="Disordered" evidence="1">
    <location>
        <begin position="1"/>
        <end position="24"/>
    </location>
</feature>
<gene>
    <name evidence="2" type="ordered locus">PB2503_00732</name>
</gene>
<dbReference type="KEGG" id="pbr:PB2503_00732"/>
<keyword evidence="3" id="KW-1185">Reference proteome</keyword>
<accession>E0TB18</accession>
<reference evidence="3" key="1">
    <citation type="submission" date="2010-08" db="EMBL/GenBank/DDBJ databases">
        <title>Genome sequence of Parvularcula bermudensis HTCC2503.</title>
        <authorList>
            <person name="Kang D.-M."/>
            <person name="Oh H.-M."/>
            <person name="Cho J.-C."/>
        </authorList>
    </citation>
    <scope>NUCLEOTIDE SEQUENCE [LARGE SCALE GENOMIC DNA]</scope>
    <source>
        <strain evidence="3">ATCC BAA-594 / HTCC2503 / KCTC 12087</strain>
    </source>
</reference>
<evidence type="ECO:0000256" key="1">
    <source>
        <dbReference type="SAM" id="MobiDB-lite"/>
    </source>
</evidence>
<reference evidence="2 3" key="2">
    <citation type="journal article" date="2011" name="J. Bacteriol.">
        <title>Complete genome sequence of strain HTCC2503T of Parvularcula bermudensis, the type species of the order "Parvularculales" in the class Alphaproteobacteria.</title>
        <authorList>
            <person name="Oh H.M."/>
            <person name="Kang I."/>
            <person name="Vergin K.L."/>
            <person name="Kang D."/>
            <person name="Rhee K.H."/>
            <person name="Giovannoni S.J."/>
            <person name="Cho J.C."/>
        </authorList>
    </citation>
    <scope>NUCLEOTIDE SEQUENCE [LARGE SCALE GENOMIC DNA]</scope>
    <source>
        <strain evidence="3">ATCC BAA-594 / HTCC2503 / KCTC 12087</strain>
    </source>
</reference>
<organism evidence="2 3">
    <name type="scientific">Parvularcula bermudensis (strain ATCC BAA-594 / HTCC2503 / KCTC 12087)</name>
    <dbReference type="NCBI Taxonomy" id="314260"/>
    <lineage>
        <taxon>Bacteria</taxon>
        <taxon>Pseudomonadati</taxon>
        <taxon>Pseudomonadota</taxon>
        <taxon>Alphaproteobacteria</taxon>
        <taxon>Parvularculales</taxon>
        <taxon>Parvularculaceae</taxon>
        <taxon>Parvularcula</taxon>
    </lineage>
</organism>
<dbReference type="STRING" id="314260.PB2503_00732"/>
<dbReference type="EMBL" id="CP002156">
    <property type="protein sequence ID" value="ADM08227.1"/>
    <property type="molecule type" value="Genomic_DNA"/>
</dbReference>
<protein>
    <submittedName>
        <fullName evidence="2">Uncharacterized protein</fullName>
    </submittedName>
</protein>
<dbReference type="Proteomes" id="UP000001302">
    <property type="component" value="Chromosome"/>
</dbReference>
<dbReference type="HOGENOM" id="CLU_3383113_0_0_5"/>
<name>E0TB18_PARBH</name>
<sequence>MGFLMMTPEPFRPAHQETEFPDDQTVLSTEYMA</sequence>
<dbReference type="AlphaFoldDB" id="E0TB18"/>
<proteinExistence type="predicted"/>